<proteinExistence type="predicted"/>
<comment type="caution">
    <text evidence="2">The sequence shown here is derived from an EMBL/GenBank/DDBJ whole genome shotgun (WGS) entry which is preliminary data.</text>
</comment>
<evidence type="ECO:0000313" key="3">
    <source>
        <dbReference type="Proteomes" id="UP000249720"/>
    </source>
</evidence>
<dbReference type="Proteomes" id="UP000249720">
    <property type="component" value="Unassembled WGS sequence"/>
</dbReference>
<dbReference type="PROSITE" id="PS51257">
    <property type="entry name" value="PROKAR_LIPOPROTEIN"/>
    <property type="match status" value="1"/>
</dbReference>
<name>A0A2W7TJT2_9BACT</name>
<dbReference type="OrthoDB" id="1014513at2"/>
<dbReference type="AlphaFoldDB" id="A0A2W7TJT2"/>
<organism evidence="2 3">
    <name type="scientific">Hydrotalea sandarakina</name>
    <dbReference type="NCBI Taxonomy" id="1004304"/>
    <lineage>
        <taxon>Bacteria</taxon>
        <taxon>Pseudomonadati</taxon>
        <taxon>Bacteroidota</taxon>
        <taxon>Chitinophagia</taxon>
        <taxon>Chitinophagales</taxon>
        <taxon>Chitinophagaceae</taxon>
        <taxon>Hydrotalea</taxon>
    </lineage>
</organism>
<dbReference type="PANTHER" id="PTHR39200">
    <property type="entry name" value="HYPOTHETICAL EXPORTED PROTEIN"/>
    <property type="match status" value="1"/>
</dbReference>
<reference evidence="2 3" key="1">
    <citation type="submission" date="2018-06" db="EMBL/GenBank/DDBJ databases">
        <title>Genomic Encyclopedia of Archaeal and Bacterial Type Strains, Phase II (KMG-II): from individual species to whole genera.</title>
        <authorList>
            <person name="Goeker M."/>
        </authorList>
    </citation>
    <scope>NUCLEOTIDE SEQUENCE [LARGE SCALE GENOMIC DNA]</scope>
    <source>
        <strain evidence="2 3">DSM 23241</strain>
    </source>
</reference>
<dbReference type="RefSeq" id="WP_111294157.1">
    <property type="nucleotide sequence ID" value="NZ_QKZV01000003.1"/>
</dbReference>
<keyword evidence="3" id="KW-1185">Reference proteome</keyword>
<sequence length="244" mass="25755">MIPKIQLYTILASLIFLSSACNYLFDERVNGNGHIITQQRSINGINTIKAIGNFDVLVEQDLPENISIVADENVIPYILTNVTGNGTLEIKAREHYRLNATQPIQIKVKLESLEGAYIVGSGSITGNGKFSGAKELHTEIAGSGKIKLTVNTPSVTSKIAGMGTISLDGETKDETISIAGSGTIKCGDLKAENVNVKIAGSGSVNVFAENKLDIHIAGSGSVNYSGNATVTQHIAGSGNIRKID</sequence>
<dbReference type="EMBL" id="QKZV01000003">
    <property type="protein sequence ID" value="PZX63492.1"/>
    <property type="molecule type" value="Genomic_DNA"/>
</dbReference>
<protein>
    <submittedName>
        <fullName evidence="2">Putative autotransporter adhesin-like protein</fullName>
    </submittedName>
</protein>
<dbReference type="Pfam" id="PF10988">
    <property type="entry name" value="DUF2807"/>
    <property type="match status" value="1"/>
</dbReference>
<dbReference type="PANTHER" id="PTHR39200:SF1">
    <property type="entry name" value="AUTO-TRANSPORTER ADHESIN HEAD GIN DOMAIN-CONTAINING PROTEIN-RELATED"/>
    <property type="match status" value="1"/>
</dbReference>
<evidence type="ECO:0000259" key="1">
    <source>
        <dbReference type="Pfam" id="PF10988"/>
    </source>
</evidence>
<dbReference type="InterPro" id="IPR021255">
    <property type="entry name" value="DUF2807"/>
</dbReference>
<evidence type="ECO:0000313" key="2">
    <source>
        <dbReference type="EMBL" id="PZX63492.1"/>
    </source>
</evidence>
<dbReference type="Gene3D" id="2.160.20.120">
    <property type="match status" value="1"/>
</dbReference>
<gene>
    <name evidence="2" type="ORF">LX80_01136</name>
</gene>
<feature type="domain" description="Putative auto-transporter adhesin head GIN" evidence="1">
    <location>
        <begin position="46"/>
        <end position="228"/>
    </location>
</feature>
<accession>A0A2W7TJT2</accession>